<accession>A0A8J5J444</accession>
<proteinExistence type="predicted"/>
<organism evidence="2 3">
    <name type="scientific">Phytophthora aleatoria</name>
    <dbReference type="NCBI Taxonomy" id="2496075"/>
    <lineage>
        <taxon>Eukaryota</taxon>
        <taxon>Sar</taxon>
        <taxon>Stramenopiles</taxon>
        <taxon>Oomycota</taxon>
        <taxon>Peronosporomycetes</taxon>
        <taxon>Peronosporales</taxon>
        <taxon>Peronosporaceae</taxon>
        <taxon>Phytophthora</taxon>
    </lineage>
</organism>
<dbReference type="EMBL" id="JAENGY010000831">
    <property type="protein sequence ID" value="KAG6956024.1"/>
    <property type="molecule type" value="Genomic_DNA"/>
</dbReference>
<evidence type="ECO:0000256" key="1">
    <source>
        <dbReference type="SAM" id="MobiDB-lite"/>
    </source>
</evidence>
<name>A0A8J5J444_9STRA</name>
<protein>
    <submittedName>
        <fullName evidence="2">Uncharacterized protein</fullName>
    </submittedName>
</protein>
<dbReference type="Proteomes" id="UP000709295">
    <property type="component" value="Unassembled WGS sequence"/>
</dbReference>
<evidence type="ECO:0000313" key="3">
    <source>
        <dbReference type="Proteomes" id="UP000709295"/>
    </source>
</evidence>
<reference evidence="2" key="1">
    <citation type="submission" date="2021-01" db="EMBL/GenBank/DDBJ databases">
        <title>Phytophthora aleatoria, a newly-described species from Pinus radiata is distinct from Phytophthora cactorum isolates based on comparative genomics.</title>
        <authorList>
            <person name="Mcdougal R."/>
            <person name="Panda P."/>
            <person name="Williams N."/>
            <person name="Studholme D.J."/>
        </authorList>
    </citation>
    <scope>NUCLEOTIDE SEQUENCE</scope>
    <source>
        <strain evidence="2">NZFS 4037</strain>
    </source>
</reference>
<evidence type="ECO:0000313" key="2">
    <source>
        <dbReference type="EMBL" id="KAG6956024.1"/>
    </source>
</evidence>
<feature type="compositionally biased region" description="Polar residues" evidence="1">
    <location>
        <begin position="48"/>
        <end position="63"/>
    </location>
</feature>
<dbReference type="AlphaFoldDB" id="A0A8J5J444"/>
<gene>
    <name evidence="2" type="ORF">JG688_00011630</name>
</gene>
<comment type="caution">
    <text evidence="2">The sequence shown here is derived from an EMBL/GenBank/DDBJ whole genome shotgun (WGS) entry which is preliminary data.</text>
</comment>
<sequence>MHPFCGTPVGDEGFGQFVLCPACKDKNLHSTSASPFVVALLRQRQHDPISSTRSTERLTSQSDVVDLAVSDDESKSDDDEVPKSASTESEVTETPGQALNRSGQHVSTIQQRKRIIAWMEDYMKSSGKKIMFARAIDNFPLVFKSDTRNTNLSKAIYWWKKRETFTETPRGTVGISSGR</sequence>
<feature type="compositionally biased region" description="Acidic residues" evidence="1">
    <location>
        <begin position="69"/>
        <end position="80"/>
    </location>
</feature>
<feature type="compositionally biased region" description="Polar residues" evidence="1">
    <location>
        <begin position="85"/>
        <end position="106"/>
    </location>
</feature>
<keyword evidence="3" id="KW-1185">Reference proteome</keyword>
<feature type="region of interest" description="Disordered" evidence="1">
    <location>
        <begin position="47"/>
        <end position="106"/>
    </location>
</feature>